<proteinExistence type="predicted"/>
<evidence type="ECO:0000313" key="2">
    <source>
        <dbReference type="Proteomes" id="UP000290289"/>
    </source>
</evidence>
<protein>
    <submittedName>
        <fullName evidence="1">Uncharacterized protein</fullName>
    </submittedName>
</protein>
<comment type="caution">
    <text evidence="1">The sequence shown here is derived from an EMBL/GenBank/DDBJ whole genome shotgun (WGS) entry which is preliminary data.</text>
</comment>
<accession>A0A498JYD4</accession>
<organism evidence="1 2">
    <name type="scientific">Malus domestica</name>
    <name type="common">Apple</name>
    <name type="synonym">Pyrus malus</name>
    <dbReference type="NCBI Taxonomy" id="3750"/>
    <lineage>
        <taxon>Eukaryota</taxon>
        <taxon>Viridiplantae</taxon>
        <taxon>Streptophyta</taxon>
        <taxon>Embryophyta</taxon>
        <taxon>Tracheophyta</taxon>
        <taxon>Spermatophyta</taxon>
        <taxon>Magnoliopsida</taxon>
        <taxon>eudicotyledons</taxon>
        <taxon>Gunneridae</taxon>
        <taxon>Pentapetalae</taxon>
        <taxon>rosids</taxon>
        <taxon>fabids</taxon>
        <taxon>Rosales</taxon>
        <taxon>Rosaceae</taxon>
        <taxon>Amygdaloideae</taxon>
        <taxon>Maleae</taxon>
        <taxon>Malus</taxon>
    </lineage>
</organism>
<dbReference type="Proteomes" id="UP000290289">
    <property type="component" value="Chromosome 5"/>
</dbReference>
<keyword evidence="2" id="KW-1185">Reference proteome</keyword>
<name>A0A498JYD4_MALDO</name>
<dbReference type="AlphaFoldDB" id="A0A498JYD4"/>
<gene>
    <name evidence="1" type="ORF">DVH24_037794</name>
</gene>
<evidence type="ECO:0000313" key="1">
    <source>
        <dbReference type="EMBL" id="RXI00246.1"/>
    </source>
</evidence>
<reference evidence="1 2" key="1">
    <citation type="submission" date="2018-10" db="EMBL/GenBank/DDBJ databases">
        <title>A high-quality apple genome assembly.</title>
        <authorList>
            <person name="Hu J."/>
        </authorList>
    </citation>
    <scope>NUCLEOTIDE SEQUENCE [LARGE SCALE GENOMIC DNA]</scope>
    <source>
        <strain evidence="2">cv. HFTH1</strain>
        <tissue evidence="1">Young leaf</tissue>
    </source>
</reference>
<sequence>MATLKLLPNLVAAMKKCRAYMPQGGEDLYDESNKESSNRLESMAVMGFRRRRGYERKGLEAEN</sequence>
<dbReference type="EMBL" id="RDQH01000331">
    <property type="protein sequence ID" value="RXI00246.1"/>
    <property type="molecule type" value="Genomic_DNA"/>
</dbReference>